<name>A0A2T7BEC9_9BACT</name>
<accession>A0A2T7BEC9</accession>
<dbReference type="EMBL" id="QCYK01000003">
    <property type="protein sequence ID" value="PUZ23432.1"/>
    <property type="molecule type" value="Genomic_DNA"/>
</dbReference>
<sequence>MITFESLIQKAKLVSKNFNERQKNLEKEGKRICVKCLKVKPIEDFKIMKFGKVADNCKRCW</sequence>
<keyword evidence="2" id="KW-1185">Reference proteome</keyword>
<evidence type="ECO:0000313" key="1">
    <source>
        <dbReference type="EMBL" id="PUZ23432.1"/>
    </source>
</evidence>
<dbReference type="RefSeq" id="WP_108689235.1">
    <property type="nucleotide sequence ID" value="NZ_QCYK01000003.1"/>
</dbReference>
<gene>
    <name evidence="1" type="ORF">DCC81_23935</name>
</gene>
<protein>
    <submittedName>
        <fullName evidence="1">Uncharacterized protein</fullName>
    </submittedName>
</protein>
<organism evidence="1 2">
    <name type="scientific">Chitinophaga parva</name>
    <dbReference type="NCBI Taxonomy" id="2169414"/>
    <lineage>
        <taxon>Bacteria</taxon>
        <taxon>Pseudomonadati</taxon>
        <taxon>Bacteroidota</taxon>
        <taxon>Chitinophagia</taxon>
        <taxon>Chitinophagales</taxon>
        <taxon>Chitinophagaceae</taxon>
        <taxon>Chitinophaga</taxon>
    </lineage>
</organism>
<dbReference type="AlphaFoldDB" id="A0A2T7BEC9"/>
<proteinExistence type="predicted"/>
<evidence type="ECO:0000313" key="2">
    <source>
        <dbReference type="Proteomes" id="UP000244450"/>
    </source>
</evidence>
<comment type="caution">
    <text evidence="1">The sequence shown here is derived from an EMBL/GenBank/DDBJ whole genome shotgun (WGS) entry which is preliminary data.</text>
</comment>
<dbReference type="Proteomes" id="UP000244450">
    <property type="component" value="Unassembled WGS sequence"/>
</dbReference>
<reference evidence="1 2" key="1">
    <citation type="submission" date="2018-04" db="EMBL/GenBank/DDBJ databases">
        <title>Chitinophaga fuyangensis sp. nov., isolated from soil in a chemical factory.</title>
        <authorList>
            <person name="Chen K."/>
        </authorList>
    </citation>
    <scope>NUCLEOTIDE SEQUENCE [LARGE SCALE GENOMIC DNA]</scope>
    <source>
        <strain evidence="1 2">LY-1</strain>
    </source>
</reference>